<keyword evidence="2" id="KW-0677">Repeat</keyword>
<dbReference type="SMART" id="SM00320">
    <property type="entry name" value="WD40"/>
    <property type="match status" value="2"/>
</dbReference>
<gene>
    <name evidence="3" type="ORF">T459_03729</name>
</gene>
<proteinExistence type="predicted"/>
<dbReference type="AlphaFoldDB" id="A0A2G3ANN1"/>
<evidence type="ECO:0000256" key="1">
    <source>
        <dbReference type="ARBA" id="ARBA00022574"/>
    </source>
</evidence>
<dbReference type="PANTHER" id="PTHR19918:SF55">
    <property type="entry name" value="CELL DIVISION CYCLE 20.1, COFACTOR OF APC COMPLEX-LIKE ISOFORM X1"/>
    <property type="match status" value="1"/>
</dbReference>
<keyword evidence="3" id="KW-0132">Cell division</keyword>
<keyword evidence="4" id="KW-1185">Reference proteome</keyword>
<reference evidence="3 4" key="2">
    <citation type="journal article" date="2017" name="Genome Biol.">
        <title>New reference genome sequences of hot pepper reveal the massive evolution of plant disease-resistance genes by retroduplication.</title>
        <authorList>
            <person name="Kim S."/>
            <person name="Park J."/>
            <person name="Yeom S.I."/>
            <person name="Kim Y.M."/>
            <person name="Seo E."/>
            <person name="Kim K.T."/>
            <person name="Kim M.S."/>
            <person name="Lee J.M."/>
            <person name="Cheong K."/>
            <person name="Shin H.S."/>
            <person name="Kim S.B."/>
            <person name="Han K."/>
            <person name="Lee J."/>
            <person name="Park M."/>
            <person name="Lee H.A."/>
            <person name="Lee H.Y."/>
            <person name="Lee Y."/>
            <person name="Oh S."/>
            <person name="Lee J.H."/>
            <person name="Choi E."/>
            <person name="Choi E."/>
            <person name="Lee S.E."/>
            <person name="Jeon J."/>
            <person name="Kim H."/>
            <person name="Choi G."/>
            <person name="Song H."/>
            <person name="Lee J."/>
            <person name="Lee S.C."/>
            <person name="Kwon J.K."/>
            <person name="Lee H.Y."/>
            <person name="Koo N."/>
            <person name="Hong Y."/>
            <person name="Kim R.W."/>
            <person name="Kang W.H."/>
            <person name="Huh J.H."/>
            <person name="Kang B.C."/>
            <person name="Yang T.J."/>
            <person name="Lee Y.H."/>
            <person name="Bennetzen J.L."/>
            <person name="Choi D."/>
        </authorList>
    </citation>
    <scope>NUCLEOTIDE SEQUENCE [LARGE SCALE GENOMIC DNA]</scope>
    <source>
        <strain evidence="4">cv. CM334</strain>
    </source>
</reference>
<organism evidence="3 4">
    <name type="scientific">Capsicum annuum</name>
    <name type="common">Capsicum pepper</name>
    <dbReference type="NCBI Taxonomy" id="4072"/>
    <lineage>
        <taxon>Eukaryota</taxon>
        <taxon>Viridiplantae</taxon>
        <taxon>Streptophyta</taxon>
        <taxon>Embryophyta</taxon>
        <taxon>Tracheophyta</taxon>
        <taxon>Spermatophyta</taxon>
        <taxon>Magnoliopsida</taxon>
        <taxon>eudicotyledons</taxon>
        <taxon>Gunneridae</taxon>
        <taxon>Pentapetalae</taxon>
        <taxon>asterids</taxon>
        <taxon>lamiids</taxon>
        <taxon>Solanales</taxon>
        <taxon>Solanaceae</taxon>
        <taxon>Solanoideae</taxon>
        <taxon>Capsiceae</taxon>
        <taxon>Capsicum</taxon>
    </lineage>
</organism>
<dbReference type="Gramene" id="PHT95847">
    <property type="protein sequence ID" value="PHT95847"/>
    <property type="gene ID" value="T459_03729"/>
</dbReference>
<accession>A0A2G3ANN1</accession>
<dbReference type="SUPFAM" id="SSF117289">
    <property type="entry name" value="Nucleoporin domain"/>
    <property type="match status" value="1"/>
</dbReference>
<evidence type="ECO:0000313" key="3">
    <source>
        <dbReference type="EMBL" id="PHT95847.1"/>
    </source>
</evidence>
<dbReference type="Gene3D" id="2.130.10.10">
    <property type="entry name" value="YVTN repeat-like/Quinoprotein amine dehydrogenase"/>
    <property type="match status" value="1"/>
</dbReference>
<evidence type="ECO:0000256" key="2">
    <source>
        <dbReference type="ARBA" id="ARBA00022737"/>
    </source>
</evidence>
<dbReference type="STRING" id="4072.A0A2G3ANN1"/>
<protein>
    <submittedName>
        <fullName evidence="3">Cell division cycle 20.4, cofactor of APC complex</fullName>
    </submittedName>
</protein>
<dbReference type="Proteomes" id="UP000222542">
    <property type="component" value="Unassembled WGS sequence"/>
</dbReference>
<dbReference type="UniPathway" id="UPA00143"/>
<dbReference type="GO" id="GO:0016567">
    <property type="term" value="P:protein ubiquitination"/>
    <property type="evidence" value="ECO:0007669"/>
    <property type="project" value="UniProtKB-UniPathway"/>
</dbReference>
<sequence>METHFNFHQIQEDNEDEDELKSLDEVYSQLTERHVSRSRSDTTPSAGEVPAKQLKKMVFNVTTIIIKGEAANAKVVSGGGWWLTMGAVTEVVIDDYEWSGGEYYPTPEFLFKPLKSAERTLNAPDFLDDFYLNLLDWGSSNVIAIGLGNFVYLWDASDGSTTDLLTVGDNFGPVTSVSWSLDGRQLAVTLNNSPVQLWDTLQGSSQLLRTLRGHRLRVGSLDWKGHILTTGGMDSMIINNDVRSNMVASGGGGIGYQCIKFWNTNTGACLNTVNTGSENI</sequence>
<dbReference type="InterPro" id="IPR001680">
    <property type="entry name" value="WD40_rpt"/>
</dbReference>
<dbReference type="PANTHER" id="PTHR19918">
    <property type="entry name" value="CELL DIVISION CYCLE 20 CDC20 FIZZY -RELATED"/>
    <property type="match status" value="1"/>
</dbReference>
<dbReference type="GO" id="GO:0097027">
    <property type="term" value="F:ubiquitin-protein transferase activator activity"/>
    <property type="evidence" value="ECO:0007669"/>
    <property type="project" value="InterPro"/>
</dbReference>
<evidence type="ECO:0000313" key="4">
    <source>
        <dbReference type="Proteomes" id="UP000222542"/>
    </source>
</evidence>
<keyword evidence="1" id="KW-0853">WD repeat</keyword>
<reference evidence="3 4" key="1">
    <citation type="journal article" date="2014" name="Nat. Genet.">
        <title>Genome sequence of the hot pepper provides insights into the evolution of pungency in Capsicum species.</title>
        <authorList>
            <person name="Kim S."/>
            <person name="Park M."/>
            <person name="Yeom S.I."/>
            <person name="Kim Y.M."/>
            <person name="Lee J.M."/>
            <person name="Lee H.A."/>
            <person name="Seo E."/>
            <person name="Choi J."/>
            <person name="Cheong K."/>
            <person name="Kim K.T."/>
            <person name="Jung K."/>
            <person name="Lee G.W."/>
            <person name="Oh S.K."/>
            <person name="Bae C."/>
            <person name="Kim S.B."/>
            <person name="Lee H.Y."/>
            <person name="Kim S.Y."/>
            <person name="Kim M.S."/>
            <person name="Kang B.C."/>
            <person name="Jo Y.D."/>
            <person name="Yang H.B."/>
            <person name="Jeong H.J."/>
            <person name="Kang W.H."/>
            <person name="Kwon J.K."/>
            <person name="Shin C."/>
            <person name="Lim J.Y."/>
            <person name="Park J.H."/>
            <person name="Huh J.H."/>
            <person name="Kim J.S."/>
            <person name="Kim B.D."/>
            <person name="Cohen O."/>
            <person name="Paran I."/>
            <person name="Suh M.C."/>
            <person name="Lee S.B."/>
            <person name="Kim Y.K."/>
            <person name="Shin Y."/>
            <person name="Noh S.J."/>
            <person name="Park J."/>
            <person name="Seo Y.S."/>
            <person name="Kwon S.Y."/>
            <person name="Kim H.A."/>
            <person name="Park J.M."/>
            <person name="Kim H.J."/>
            <person name="Choi S.B."/>
            <person name="Bosland P.W."/>
            <person name="Reeves G."/>
            <person name="Jo S.H."/>
            <person name="Lee B.W."/>
            <person name="Cho H.T."/>
            <person name="Choi H.S."/>
            <person name="Lee M.S."/>
            <person name="Yu Y."/>
            <person name="Do Choi Y."/>
            <person name="Park B.S."/>
            <person name="van Deynze A."/>
            <person name="Ashrafi H."/>
            <person name="Hill T."/>
            <person name="Kim W.T."/>
            <person name="Pai H.S."/>
            <person name="Ahn H.K."/>
            <person name="Yeam I."/>
            <person name="Giovannoni J.J."/>
            <person name="Rose J.K."/>
            <person name="Sorensen I."/>
            <person name="Lee S.J."/>
            <person name="Kim R.W."/>
            <person name="Choi I.Y."/>
            <person name="Choi B.S."/>
            <person name="Lim J.S."/>
            <person name="Lee Y.H."/>
            <person name="Choi D."/>
        </authorList>
    </citation>
    <scope>NUCLEOTIDE SEQUENCE [LARGE SCALE GENOMIC DNA]</scope>
    <source>
        <strain evidence="4">cv. CM334</strain>
    </source>
</reference>
<dbReference type="InterPro" id="IPR015943">
    <property type="entry name" value="WD40/YVTN_repeat-like_dom_sf"/>
</dbReference>
<dbReference type="GO" id="GO:0010997">
    <property type="term" value="F:anaphase-promoting complex binding"/>
    <property type="evidence" value="ECO:0007669"/>
    <property type="project" value="InterPro"/>
</dbReference>
<comment type="caution">
    <text evidence="3">The sequence shown here is derived from an EMBL/GenBank/DDBJ whole genome shotgun (WGS) entry which is preliminary data.</text>
</comment>
<dbReference type="InterPro" id="IPR033010">
    <property type="entry name" value="Cdc20/Fizzy"/>
</dbReference>
<name>A0A2G3ANN1_CAPAN</name>
<dbReference type="EMBL" id="AYRZ02000001">
    <property type="protein sequence ID" value="PHT95847.1"/>
    <property type="molecule type" value="Genomic_DNA"/>
</dbReference>
<dbReference type="GO" id="GO:0051301">
    <property type="term" value="P:cell division"/>
    <property type="evidence" value="ECO:0007669"/>
    <property type="project" value="UniProtKB-KW"/>
</dbReference>
<keyword evidence="3" id="KW-0131">Cell cycle</keyword>